<dbReference type="RefSeq" id="WP_168488804.1">
    <property type="nucleotide sequence ID" value="NZ_JAAZSQ010000025.1"/>
</dbReference>
<feature type="region of interest" description="Disordered" evidence="1">
    <location>
        <begin position="1"/>
        <end position="33"/>
    </location>
</feature>
<evidence type="ECO:0000256" key="1">
    <source>
        <dbReference type="SAM" id="MobiDB-lite"/>
    </source>
</evidence>
<dbReference type="AlphaFoldDB" id="A0A7X6K7D1"/>
<dbReference type="SUPFAM" id="SSF53448">
    <property type="entry name" value="Nucleotide-diphospho-sugar transferases"/>
    <property type="match status" value="1"/>
</dbReference>
<keyword evidence="3" id="KW-1185">Reference proteome</keyword>
<organism evidence="2 3">
    <name type="scientific">Arthrobacter mobilis</name>
    <dbReference type="NCBI Taxonomy" id="2724944"/>
    <lineage>
        <taxon>Bacteria</taxon>
        <taxon>Bacillati</taxon>
        <taxon>Actinomycetota</taxon>
        <taxon>Actinomycetes</taxon>
        <taxon>Micrococcales</taxon>
        <taxon>Micrococcaceae</taxon>
        <taxon>Arthrobacter</taxon>
    </lineage>
</organism>
<protein>
    <submittedName>
        <fullName evidence="2">Uncharacterized protein</fullName>
    </submittedName>
</protein>
<evidence type="ECO:0000313" key="2">
    <source>
        <dbReference type="EMBL" id="NKX56489.1"/>
    </source>
</evidence>
<comment type="caution">
    <text evidence="2">The sequence shown here is derived from an EMBL/GenBank/DDBJ whole genome shotgun (WGS) entry which is preliminary data.</text>
</comment>
<dbReference type="Gene3D" id="3.90.550.10">
    <property type="entry name" value="Spore Coat Polysaccharide Biosynthesis Protein SpsA, Chain A"/>
    <property type="match status" value="1"/>
</dbReference>
<dbReference type="InterPro" id="IPR029044">
    <property type="entry name" value="Nucleotide-diphossugar_trans"/>
</dbReference>
<reference evidence="2 3" key="1">
    <citation type="submission" date="2020-04" db="EMBL/GenBank/DDBJ databases">
        <title>Arthrobacter sp. nov.</title>
        <authorList>
            <person name="Liu S."/>
        </authorList>
    </citation>
    <scope>NUCLEOTIDE SEQUENCE [LARGE SCALE GENOMIC DNA]</scope>
    <source>
        <strain evidence="2 3">E918</strain>
    </source>
</reference>
<sequence>MANVAGKPQAPEVPLKAPEPWARPQQPATEAAKPSLIGAVAGGGSLVPDFFADARKTIQDSGAQTVLAASYSLRDAGASEDFVRALQGMALLRISGPEAAWRQFELVGDDRIINLCPDEYFAAAFTQDPDRAAKVLTGLLADGAHLAWSAQAVLRVARRAFARDELDAARVLVSFGLGGGLKKLSAHTRGEFERLQTWFPEGERRQPITVPAADANFGVLSYQQPDAWSRNVGDYIQTLASLGHLVRHANLEFVGDPELTGFLNEIRSQVKDERRIIGPAATVAVLETYRDGSPLQDIPENTWILAFGWYMHHTFGQHFNFPFHPNIRPIFVSFHVNKPAMLTPEAIAYLKEHGPVGCRDWQTVALLRAAGVPAFFSGCITTTVDTVFRRDGEDTRSKIARVDALQPGEGDVLLQTQKGMLQMPFAQKLETARSWVNGYHTDYKQISTSRLHCFLPARSVGCEVEFEPKNRSDVRFGGLIGTSQADFDAIRNGILDKLAEVIPLIASGAGKEEVYARWAEVCAPAMAEADRFLARRPQVVLEDDVVARLAAAAAPATVQPDGEVTDVVLDHGQGSAGHLAKLLRSIADHADGNVRVWMAEDGVPAEVREAAEALQPQLQVVWLAEDAFAADELAGSYPYLKRRELLLALMPEIMAGSKRAVYLNGAALVRADLAGLAGLSLQGKALAARDEHRMRRQSGFGLLRLISERHHHDDAKALEMIAVTHAAHAFDFRVFDASVLVMDLEAAREAGLGRKVATLLLNYEMDFGEALNAVVGPERAVLPDEWNHSALIGTDEDPKIMNWRDTQKPWSDGYGPFVGYWRSM</sequence>
<dbReference type="Proteomes" id="UP000544090">
    <property type="component" value="Unassembled WGS sequence"/>
</dbReference>
<evidence type="ECO:0000313" key="3">
    <source>
        <dbReference type="Proteomes" id="UP000544090"/>
    </source>
</evidence>
<gene>
    <name evidence="2" type="ORF">HGG74_18565</name>
</gene>
<name>A0A7X6K7D1_9MICC</name>
<dbReference type="EMBL" id="JAAZSQ010000025">
    <property type="protein sequence ID" value="NKX56489.1"/>
    <property type="molecule type" value="Genomic_DNA"/>
</dbReference>
<proteinExistence type="predicted"/>
<accession>A0A7X6K7D1</accession>